<dbReference type="Proteomes" id="UP001196413">
    <property type="component" value="Unassembled WGS sequence"/>
</dbReference>
<reference evidence="2" key="1">
    <citation type="submission" date="2021-06" db="EMBL/GenBank/DDBJ databases">
        <title>Parelaphostrongylus tenuis whole genome reference sequence.</title>
        <authorList>
            <person name="Garwood T.J."/>
            <person name="Larsen P.A."/>
            <person name="Fountain-Jones N.M."/>
            <person name="Garbe J.R."/>
            <person name="Macchietto M.G."/>
            <person name="Kania S.A."/>
            <person name="Gerhold R.W."/>
            <person name="Richards J.E."/>
            <person name="Wolf T.M."/>
        </authorList>
    </citation>
    <scope>NUCLEOTIDE SEQUENCE</scope>
    <source>
        <strain evidence="2">MNPRO001-30</strain>
        <tissue evidence="2">Meninges</tissue>
    </source>
</reference>
<dbReference type="EMBL" id="JAHQIW010000586">
    <property type="protein sequence ID" value="KAJ1348974.1"/>
    <property type="molecule type" value="Genomic_DNA"/>
</dbReference>
<sequence length="53" mass="6035">MKWTGEGYVHISAGCLLFSWFYLLMDSGTVAVFEADVFFYDTLSESILHSHVL</sequence>
<organism evidence="2 3">
    <name type="scientific">Parelaphostrongylus tenuis</name>
    <name type="common">Meningeal worm</name>
    <dbReference type="NCBI Taxonomy" id="148309"/>
    <lineage>
        <taxon>Eukaryota</taxon>
        <taxon>Metazoa</taxon>
        <taxon>Ecdysozoa</taxon>
        <taxon>Nematoda</taxon>
        <taxon>Chromadorea</taxon>
        <taxon>Rhabditida</taxon>
        <taxon>Rhabditina</taxon>
        <taxon>Rhabditomorpha</taxon>
        <taxon>Strongyloidea</taxon>
        <taxon>Metastrongylidae</taxon>
        <taxon>Parelaphostrongylus</taxon>
    </lineage>
</organism>
<keyword evidence="1" id="KW-0472">Membrane</keyword>
<name>A0AAD5MRA4_PARTN</name>
<proteinExistence type="predicted"/>
<gene>
    <name evidence="2" type="ORF">KIN20_004387</name>
</gene>
<comment type="caution">
    <text evidence="2">The sequence shown here is derived from an EMBL/GenBank/DDBJ whole genome shotgun (WGS) entry which is preliminary data.</text>
</comment>
<keyword evidence="3" id="KW-1185">Reference proteome</keyword>
<keyword evidence="1" id="KW-1133">Transmembrane helix</keyword>
<protein>
    <submittedName>
        <fullName evidence="2">Uncharacterized protein</fullName>
    </submittedName>
</protein>
<keyword evidence="1" id="KW-0812">Transmembrane</keyword>
<accession>A0AAD5MRA4</accession>
<feature type="transmembrane region" description="Helical" evidence="1">
    <location>
        <begin position="7"/>
        <end position="25"/>
    </location>
</feature>
<evidence type="ECO:0000256" key="1">
    <source>
        <dbReference type="SAM" id="Phobius"/>
    </source>
</evidence>
<evidence type="ECO:0000313" key="2">
    <source>
        <dbReference type="EMBL" id="KAJ1348974.1"/>
    </source>
</evidence>
<evidence type="ECO:0000313" key="3">
    <source>
        <dbReference type="Proteomes" id="UP001196413"/>
    </source>
</evidence>
<dbReference type="AlphaFoldDB" id="A0AAD5MRA4"/>